<keyword evidence="2" id="KW-0282">Flagellum</keyword>
<feature type="domain" description="Flagellin N-terminal" evidence="1">
    <location>
        <begin position="22"/>
        <end position="136"/>
    </location>
</feature>
<dbReference type="eggNOG" id="COG1344">
    <property type="taxonomic scope" value="Bacteria"/>
</dbReference>
<proteinExistence type="predicted"/>
<reference evidence="2 3" key="1">
    <citation type="journal article" date="2010" name="Stand. Genomic Sci.">
        <title>Complete genome sequence of Arcobacter nitrofigilis type strain (CI).</title>
        <authorList>
            <person name="Pati A."/>
            <person name="Gronow S."/>
            <person name="Lapidus A."/>
            <person name="Copeland A."/>
            <person name="Glavina Del Rio T."/>
            <person name="Nolan M."/>
            <person name="Lucas S."/>
            <person name="Tice H."/>
            <person name="Cheng J.F."/>
            <person name="Han C."/>
            <person name="Chertkov O."/>
            <person name="Bruce D."/>
            <person name="Tapia R."/>
            <person name="Goodwin L."/>
            <person name="Pitluck S."/>
            <person name="Liolios K."/>
            <person name="Ivanova N."/>
            <person name="Mavromatis K."/>
            <person name="Chen A."/>
            <person name="Palaniappan K."/>
            <person name="Land M."/>
            <person name="Hauser L."/>
            <person name="Chang Y.J."/>
            <person name="Jeffries C.D."/>
            <person name="Detter J.C."/>
            <person name="Rohde M."/>
            <person name="Goker M."/>
            <person name="Bristow J."/>
            <person name="Eisen J.A."/>
            <person name="Markowitz V."/>
            <person name="Hugenholtz P."/>
            <person name="Klenk H.P."/>
            <person name="Kyrpides N.C."/>
        </authorList>
    </citation>
    <scope>NUCLEOTIDE SEQUENCE [LARGE SCALE GENOMIC DNA]</scope>
    <source>
        <strain evidence="3">ATCC 33309 / DSM 7299 / CCUG 15893 / LMG 7604 / NCTC 12251 / CI</strain>
    </source>
</reference>
<keyword evidence="2" id="KW-0969">Cilium</keyword>
<dbReference type="OrthoDB" id="9758307at2"/>
<dbReference type="GO" id="GO:0009424">
    <property type="term" value="C:bacterial-type flagellum hook"/>
    <property type="evidence" value="ECO:0007669"/>
    <property type="project" value="InterPro"/>
</dbReference>
<organism evidence="2 3">
    <name type="scientific">Arcobacter nitrofigilis (strain ATCC 33309 / DSM 7299 / CCUG 15893 / LMG 7604 / NCTC 12251 / CI)</name>
    <name type="common">Campylobacter nitrofigilis</name>
    <dbReference type="NCBI Taxonomy" id="572480"/>
    <lineage>
        <taxon>Bacteria</taxon>
        <taxon>Pseudomonadati</taxon>
        <taxon>Campylobacterota</taxon>
        <taxon>Epsilonproteobacteria</taxon>
        <taxon>Campylobacterales</taxon>
        <taxon>Arcobacteraceae</taxon>
        <taxon>Arcobacter</taxon>
    </lineage>
</organism>
<evidence type="ECO:0000313" key="2">
    <source>
        <dbReference type="EMBL" id="ADG94125.1"/>
    </source>
</evidence>
<keyword evidence="3" id="KW-1185">Reference proteome</keyword>
<gene>
    <name evidence="2" type="ordered locus">Arnit_2475</name>
</gene>
<dbReference type="InterPro" id="IPR001029">
    <property type="entry name" value="Flagellin_N"/>
</dbReference>
<evidence type="ECO:0000259" key="1">
    <source>
        <dbReference type="Pfam" id="PF00669"/>
    </source>
</evidence>
<dbReference type="InterPro" id="IPR001492">
    <property type="entry name" value="Flagellin"/>
</dbReference>
<dbReference type="PANTHER" id="PTHR42792:SF1">
    <property type="entry name" value="FLAGELLAR HOOK-ASSOCIATED PROTEIN 3"/>
    <property type="match status" value="1"/>
</dbReference>
<dbReference type="Pfam" id="PF00669">
    <property type="entry name" value="Flagellin_N"/>
    <property type="match status" value="1"/>
</dbReference>
<dbReference type="Proteomes" id="UP000000939">
    <property type="component" value="Chromosome"/>
</dbReference>
<dbReference type="Gene3D" id="1.20.1330.10">
    <property type="entry name" value="f41 fragment of flagellin, N-terminal domain"/>
    <property type="match status" value="2"/>
</dbReference>
<accession>D5UZ73</accession>
<protein>
    <submittedName>
        <fullName evidence="2">Flagellar hook-associated protein FlgL</fullName>
    </submittedName>
</protein>
<name>D5UZ73_ARCNC</name>
<dbReference type="GO" id="GO:0005198">
    <property type="term" value="F:structural molecule activity"/>
    <property type="evidence" value="ECO:0007669"/>
    <property type="project" value="InterPro"/>
</dbReference>
<dbReference type="AlphaFoldDB" id="D5UZ73"/>
<dbReference type="PANTHER" id="PTHR42792">
    <property type="entry name" value="FLAGELLIN"/>
    <property type="match status" value="1"/>
</dbReference>
<sequence>MINTDRSTLYRLDMLNQQQLRVSYQQSTQKKIDDGSDDSVVYSQQLFLEDKINVYDGLKTQVQNTTAQNKVSDSTLDAIKKQLDEIKDEIIKGRNDTNDEISRKSIATQIEGAKKNLYTLVNERVQDEYIFSGSETNKQAFTQDANGKVSYNGNTTLRKSAVEVDSYRDRGVTGLDIMSYTTTAGVSGQPLSFKEGERIIDENGREWKLNAAQTVLVEYDEDGKSTKNFIEVKTTGEAPNKVHEIAELPKNEDGSQKTFTAKHNTFDAIDDAIKALRNNDGDGMSAALESLNNAWNAANTAHGELGARNATFNAAEERITTKTTHFGVLAIQNDAADMTKVAIESQQLQLIYTSLYSSISKASKLSLVNYLS</sequence>
<dbReference type="KEGG" id="ant:Arnit_2475"/>
<dbReference type="SUPFAM" id="SSF64518">
    <property type="entry name" value="Phase 1 flagellin"/>
    <property type="match status" value="1"/>
</dbReference>
<dbReference type="InterPro" id="IPR013384">
    <property type="entry name" value="Flagell_FlgL"/>
</dbReference>
<dbReference type="RefSeq" id="WP_013136270.1">
    <property type="nucleotide sequence ID" value="NC_014166.1"/>
</dbReference>
<dbReference type="GO" id="GO:0071973">
    <property type="term" value="P:bacterial-type flagellum-dependent cell motility"/>
    <property type="evidence" value="ECO:0007669"/>
    <property type="project" value="InterPro"/>
</dbReference>
<dbReference type="HOGENOM" id="CLU_724900_0_0_7"/>
<dbReference type="EMBL" id="CP001999">
    <property type="protein sequence ID" value="ADG94125.1"/>
    <property type="molecule type" value="Genomic_DNA"/>
</dbReference>
<dbReference type="NCBIfam" id="TIGR02550">
    <property type="entry name" value="flagell_flgL"/>
    <property type="match status" value="1"/>
</dbReference>
<evidence type="ECO:0000313" key="3">
    <source>
        <dbReference type="Proteomes" id="UP000000939"/>
    </source>
</evidence>
<keyword evidence="2" id="KW-0966">Cell projection</keyword>
<dbReference type="STRING" id="572480.Arnit_2475"/>